<feature type="compositionally biased region" description="Basic and acidic residues" evidence="7">
    <location>
        <begin position="66"/>
        <end position="75"/>
    </location>
</feature>
<sequence length="75" mass="8775">MGNRVLLRRFPGSSVSQYYPGFNLTKKSLIRSFPGLNLVDPDELERIQWVERRKRRGKGPPPKSKFKTESKSRKK</sequence>
<dbReference type="Proteomes" id="UP000663699">
    <property type="component" value="Chromosome 17"/>
</dbReference>
<evidence type="ECO:0000313" key="8">
    <source>
        <dbReference type="EMBL" id="QSL67140.1"/>
    </source>
</evidence>
<dbReference type="OrthoDB" id="2257454at2759"/>
<evidence type="ECO:0000256" key="7">
    <source>
        <dbReference type="SAM" id="MobiDB-lite"/>
    </source>
</evidence>
<evidence type="ECO:0000256" key="2">
    <source>
        <dbReference type="ARBA" id="ARBA00008970"/>
    </source>
</evidence>
<dbReference type="Pfam" id="PF08293">
    <property type="entry name" value="MRP-S33"/>
    <property type="match status" value="1"/>
</dbReference>
<comment type="subcellular location">
    <subcellularLocation>
        <location evidence="1">Mitochondrion</location>
    </subcellularLocation>
</comment>
<dbReference type="InterPro" id="IPR013219">
    <property type="entry name" value="Ribosomal_mS33"/>
</dbReference>
<feature type="region of interest" description="Disordered" evidence="7">
    <location>
        <begin position="51"/>
        <end position="75"/>
    </location>
</feature>
<keyword evidence="9" id="KW-1185">Reference proteome</keyword>
<organism evidence="8 9">
    <name type="scientific">Pneumocystis wakefieldiae</name>
    <dbReference type="NCBI Taxonomy" id="38082"/>
    <lineage>
        <taxon>Eukaryota</taxon>
        <taxon>Fungi</taxon>
        <taxon>Dikarya</taxon>
        <taxon>Ascomycota</taxon>
        <taxon>Taphrinomycotina</taxon>
        <taxon>Pneumocystomycetes</taxon>
        <taxon>Pneumocystaceae</taxon>
        <taxon>Pneumocystis</taxon>
    </lineage>
</organism>
<accession>A0A899FTC8</accession>
<evidence type="ECO:0000256" key="3">
    <source>
        <dbReference type="ARBA" id="ARBA00022980"/>
    </source>
</evidence>
<dbReference type="AlphaFoldDB" id="A0A899FTC8"/>
<dbReference type="GO" id="GO:0005739">
    <property type="term" value="C:mitochondrion"/>
    <property type="evidence" value="ECO:0007669"/>
    <property type="project" value="UniProtKB-SubCell"/>
</dbReference>
<dbReference type="PANTHER" id="PTHR13362">
    <property type="entry name" value="MITOCHONDRIAL RIBOSOMAL PROTEIN S33"/>
    <property type="match status" value="1"/>
</dbReference>
<evidence type="ECO:0000256" key="5">
    <source>
        <dbReference type="ARBA" id="ARBA00023274"/>
    </source>
</evidence>
<dbReference type="PANTHER" id="PTHR13362:SF2">
    <property type="entry name" value="SMALL RIBOSOMAL SUBUNIT PROTEIN MS33"/>
    <property type="match status" value="1"/>
</dbReference>
<dbReference type="EMBL" id="CP054548">
    <property type="protein sequence ID" value="QSL67140.1"/>
    <property type="molecule type" value="Genomic_DNA"/>
</dbReference>
<keyword evidence="3" id="KW-0689">Ribosomal protein</keyword>
<dbReference type="GO" id="GO:1990904">
    <property type="term" value="C:ribonucleoprotein complex"/>
    <property type="evidence" value="ECO:0007669"/>
    <property type="project" value="UniProtKB-KW"/>
</dbReference>
<gene>
    <name evidence="8" type="ORF">MERGE_001529</name>
</gene>
<keyword evidence="4" id="KW-0496">Mitochondrion</keyword>
<evidence type="ECO:0000256" key="6">
    <source>
        <dbReference type="ARBA" id="ARBA00035132"/>
    </source>
</evidence>
<proteinExistence type="inferred from homology"/>
<evidence type="ECO:0000313" key="9">
    <source>
        <dbReference type="Proteomes" id="UP000663699"/>
    </source>
</evidence>
<reference evidence="8" key="1">
    <citation type="submission" date="2020-06" db="EMBL/GenBank/DDBJ databases">
        <title>Genomes of multiple members of Pneumocystis genus reveal paths to human pathogen Pneumocystis jirovecii.</title>
        <authorList>
            <person name="Cisse O.H."/>
            <person name="Ma L."/>
            <person name="Dekker J."/>
            <person name="Khil P."/>
            <person name="Jo J."/>
            <person name="Brenchley J."/>
            <person name="Blair R."/>
            <person name="Pahar B."/>
            <person name="Chabe M."/>
            <person name="Van Rompay K.A."/>
            <person name="Keesler R."/>
            <person name="Sukura A."/>
            <person name="Hirsch V."/>
            <person name="Kutty G."/>
            <person name="Liu Y."/>
            <person name="Peng L."/>
            <person name="Chen J."/>
            <person name="Song J."/>
            <person name="Weissenbacher-Lang C."/>
            <person name="Xu J."/>
            <person name="Upham N.S."/>
            <person name="Stajich J.E."/>
            <person name="Cuomo C.A."/>
            <person name="Cushion M.T."/>
            <person name="Kovacs J.A."/>
        </authorList>
    </citation>
    <scope>NUCLEOTIDE SEQUENCE</scope>
    <source>
        <strain evidence="8">2A</strain>
    </source>
</reference>
<evidence type="ECO:0000256" key="1">
    <source>
        <dbReference type="ARBA" id="ARBA00004173"/>
    </source>
</evidence>
<protein>
    <recommendedName>
        <fullName evidence="6">Small ribosomal subunit protein mS33</fullName>
    </recommendedName>
</protein>
<keyword evidence="5" id="KW-0687">Ribonucleoprotein</keyword>
<dbReference type="GO" id="GO:0005840">
    <property type="term" value="C:ribosome"/>
    <property type="evidence" value="ECO:0007669"/>
    <property type="project" value="UniProtKB-KW"/>
</dbReference>
<comment type="similarity">
    <text evidence="2">Belongs to the mitochondrion-specific ribosomal protein mS33 family.</text>
</comment>
<name>A0A899FTC8_9ASCO</name>
<evidence type="ECO:0000256" key="4">
    <source>
        <dbReference type="ARBA" id="ARBA00023128"/>
    </source>
</evidence>